<dbReference type="Proteomes" id="UP000281391">
    <property type="component" value="Chromosome"/>
</dbReference>
<gene>
    <name evidence="1" type="ORF">NCTC11214_00115</name>
</gene>
<dbReference type="EMBL" id="LR134117">
    <property type="protein sequence ID" value="VDZ51265.1"/>
    <property type="molecule type" value="Genomic_DNA"/>
</dbReference>
<sequence>MPKYYEHSAPKRRKLERQLDLEDAHGELILNTKEYQHSRNDNFLSTPSTSQALLSSERNLLGGVGGASSEPQTSRDVINKINQRFKHRSKVIQNGTRRTTSAKDRLATLYLLASGKNYTEIRLITGLSYHSITCWDEYKKLKSEISTNPSRFMRKYENEHGNHEADTDTDTDTDTDNMDRYINAVLEFNKKTLAQLDSEFNWSHYNLDQNRRTIYLREQQAIISLRVRGMTMKEIVNITHISRGSILKWHINILYQESPYRFGLKKTTSVNESDVERLNLNEIKKLFKWPLGDIKSNRRSTSHIERRIIIRLISSGMKLKDAKEIVGITSGSICEWSEYKDGYKKNKNTYPPLCNVTDFCDEEKSVNIEWEDNIVNNYTLEELKEKYNWPEGEKNGSKRVYSADEKQGIIRLAVSKGWSVRDVSRVAGVSMGALYGWPEFKQRDTHKSKYKPIQTEVITDVDHALSEPAYIKTPKSSTSLHTISESKVNQELSGVTDTQENISSLDISGSNFNKVAGTQGGDIHPAINKLIIVVLDVLEKMAKDAAKELPDKTRKNQTTAMGLSYDGKLYLASSTKHLSLKQQAWAKRYRVKIKSGLPDERDSGYHAEERLIIYEPPMRFINPDRLICIDCEKAMKRNGVRFSVEGTKSKSKKRIVGIDLSTDNYASKLKSNSGINNGGHFKLLAPIDSPLNVLRNKVIFNVSYLGSLQELSNDERLKGWDRVFNWLKKHSFDQENLEDVMSVLAENGFIIPTEMYVAVLLRFRQLHVMESSLKPD</sequence>
<proteinExistence type="predicted"/>
<dbReference type="RefSeq" id="WP_119426087.1">
    <property type="nucleotide sequence ID" value="NZ_LR134117.1"/>
</dbReference>
<evidence type="ECO:0000313" key="1">
    <source>
        <dbReference type="EMBL" id="VDZ51265.1"/>
    </source>
</evidence>
<dbReference type="AlphaFoldDB" id="A0A3S5D6N0"/>
<organism evidence="1 2">
    <name type="scientific">Serratia odorifera</name>
    <dbReference type="NCBI Taxonomy" id="618"/>
    <lineage>
        <taxon>Bacteria</taxon>
        <taxon>Pseudomonadati</taxon>
        <taxon>Pseudomonadota</taxon>
        <taxon>Gammaproteobacteria</taxon>
        <taxon>Enterobacterales</taxon>
        <taxon>Yersiniaceae</taxon>
        <taxon>Serratia</taxon>
    </lineage>
</organism>
<protein>
    <submittedName>
        <fullName evidence="1">Transposase</fullName>
    </submittedName>
</protein>
<reference evidence="1 2" key="1">
    <citation type="submission" date="2018-12" db="EMBL/GenBank/DDBJ databases">
        <authorList>
            <consortium name="Pathogen Informatics"/>
        </authorList>
    </citation>
    <scope>NUCLEOTIDE SEQUENCE [LARGE SCALE GENOMIC DNA]</scope>
    <source>
        <strain evidence="1 2">NCTC11214</strain>
    </source>
</reference>
<dbReference type="KEGG" id="sof:NCTC11214_00115"/>
<evidence type="ECO:0000313" key="2">
    <source>
        <dbReference type="Proteomes" id="UP000281391"/>
    </source>
</evidence>
<accession>A0A3S5D6N0</accession>
<name>A0A3S5D6N0_SEROD</name>